<feature type="non-terminal residue" evidence="1">
    <location>
        <position position="90"/>
    </location>
</feature>
<dbReference type="Proteomes" id="UP001054945">
    <property type="component" value="Unassembled WGS sequence"/>
</dbReference>
<accession>A0AAV4XYI4</accession>
<reference evidence="1 2" key="1">
    <citation type="submission" date="2021-06" db="EMBL/GenBank/DDBJ databases">
        <title>Caerostris extrusa draft genome.</title>
        <authorList>
            <person name="Kono N."/>
            <person name="Arakawa K."/>
        </authorList>
    </citation>
    <scope>NUCLEOTIDE SEQUENCE [LARGE SCALE GENOMIC DNA]</scope>
</reference>
<dbReference type="EMBL" id="BPLR01018402">
    <property type="protein sequence ID" value="GIY99260.1"/>
    <property type="molecule type" value="Genomic_DNA"/>
</dbReference>
<evidence type="ECO:0000313" key="2">
    <source>
        <dbReference type="Proteomes" id="UP001054945"/>
    </source>
</evidence>
<name>A0AAV4XYI4_CAEEX</name>
<keyword evidence="2" id="KW-1185">Reference proteome</keyword>
<organism evidence="1 2">
    <name type="scientific">Caerostris extrusa</name>
    <name type="common">Bark spider</name>
    <name type="synonym">Caerostris bankana</name>
    <dbReference type="NCBI Taxonomy" id="172846"/>
    <lineage>
        <taxon>Eukaryota</taxon>
        <taxon>Metazoa</taxon>
        <taxon>Ecdysozoa</taxon>
        <taxon>Arthropoda</taxon>
        <taxon>Chelicerata</taxon>
        <taxon>Arachnida</taxon>
        <taxon>Araneae</taxon>
        <taxon>Araneomorphae</taxon>
        <taxon>Entelegynae</taxon>
        <taxon>Araneoidea</taxon>
        <taxon>Araneidae</taxon>
        <taxon>Caerostris</taxon>
    </lineage>
</organism>
<dbReference type="AlphaFoldDB" id="A0AAV4XYI4"/>
<gene>
    <name evidence="1" type="ORF">CEXT_568311</name>
</gene>
<evidence type="ECO:0000313" key="1">
    <source>
        <dbReference type="EMBL" id="GIY99260.1"/>
    </source>
</evidence>
<protein>
    <submittedName>
        <fullName evidence="1">Uncharacterized protein</fullName>
    </submittedName>
</protein>
<comment type="caution">
    <text evidence="1">The sequence shown here is derived from an EMBL/GenBank/DDBJ whole genome shotgun (WGS) entry which is preliminary data.</text>
</comment>
<sequence>MGPLGAKLSLSVAWRRRKLSGWWTTVQELPFSEIPALFRWLTRLCCCFEKPLRGLTPLGRGVVPTLWQCKVRVELVGGLWYDHANKAEHG</sequence>
<proteinExistence type="predicted"/>